<dbReference type="Proteomes" id="UP000886595">
    <property type="component" value="Unassembled WGS sequence"/>
</dbReference>
<keyword evidence="4" id="KW-1185">Reference proteome</keyword>
<evidence type="ECO:0000256" key="1">
    <source>
        <dbReference type="SAM" id="MobiDB-lite"/>
    </source>
</evidence>
<evidence type="ECO:0000313" key="4">
    <source>
        <dbReference type="Proteomes" id="UP000886595"/>
    </source>
</evidence>
<gene>
    <name evidence="3" type="ORF">Bca52824_010312</name>
</gene>
<reference evidence="3 4" key="1">
    <citation type="submission" date="2020-02" db="EMBL/GenBank/DDBJ databases">
        <authorList>
            <person name="Ma Q."/>
            <person name="Huang Y."/>
            <person name="Song X."/>
            <person name="Pei D."/>
        </authorList>
    </citation>
    <scope>NUCLEOTIDE SEQUENCE [LARGE SCALE GENOMIC DNA]</scope>
    <source>
        <strain evidence="3">Sxm20200214</strain>
        <tissue evidence="3">Leaf</tissue>
    </source>
</reference>
<protein>
    <submittedName>
        <fullName evidence="3">Uncharacterized protein</fullName>
    </submittedName>
</protein>
<evidence type="ECO:0000256" key="2">
    <source>
        <dbReference type="SAM" id="Phobius"/>
    </source>
</evidence>
<evidence type="ECO:0000313" key="3">
    <source>
        <dbReference type="EMBL" id="KAG2327584.1"/>
    </source>
</evidence>
<keyword evidence="2" id="KW-1133">Transmembrane helix</keyword>
<feature type="region of interest" description="Disordered" evidence="1">
    <location>
        <begin position="1"/>
        <end position="24"/>
    </location>
</feature>
<name>A0A8X7WBJ3_BRACI</name>
<keyword evidence="2" id="KW-0472">Membrane</keyword>
<keyword evidence="2" id="KW-0812">Transmembrane</keyword>
<comment type="caution">
    <text evidence="3">The sequence shown here is derived from an EMBL/GenBank/DDBJ whole genome shotgun (WGS) entry which is preliminary data.</text>
</comment>
<organism evidence="3 4">
    <name type="scientific">Brassica carinata</name>
    <name type="common">Ethiopian mustard</name>
    <name type="synonym">Abyssinian cabbage</name>
    <dbReference type="NCBI Taxonomy" id="52824"/>
    <lineage>
        <taxon>Eukaryota</taxon>
        <taxon>Viridiplantae</taxon>
        <taxon>Streptophyta</taxon>
        <taxon>Embryophyta</taxon>
        <taxon>Tracheophyta</taxon>
        <taxon>Spermatophyta</taxon>
        <taxon>Magnoliopsida</taxon>
        <taxon>eudicotyledons</taxon>
        <taxon>Gunneridae</taxon>
        <taxon>Pentapetalae</taxon>
        <taxon>rosids</taxon>
        <taxon>malvids</taxon>
        <taxon>Brassicales</taxon>
        <taxon>Brassicaceae</taxon>
        <taxon>Brassiceae</taxon>
        <taxon>Brassica</taxon>
    </lineage>
</organism>
<dbReference type="AlphaFoldDB" id="A0A8X7WBJ3"/>
<sequence>MDGLKYDASRVSSPEPPDPPDLTSAFTIPSTYDFGLMILIVVFIRPLTEVHPSLTFTMSTTTGSRSLPSLEPLILLLDTSLQAHPSGALSLLLVMSNSDC</sequence>
<proteinExistence type="predicted"/>
<feature type="transmembrane region" description="Helical" evidence="2">
    <location>
        <begin position="22"/>
        <end position="44"/>
    </location>
</feature>
<dbReference type="EMBL" id="JAAMPC010000002">
    <property type="protein sequence ID" value="KAG2327584.1"/>
    <property type="molecule type" value="Genomic_DNA"/>
</dbReference>
<accession>A0A8X7WBJ3</accession>